<proteinExistence type="predicted"/>
<keyword evidence="4" id="KW-0547">Nucleotide-binding</keyword>
<organism evidence="4 5">
    <name type="scientific">Sphaerisporangium aureirubrum</name>
    <dbReference type="NCBI Taxonomy" id="1544736"/>
    <lineage>
        <taxon>Bacteria</taxon>
        <taxon>Bacillati</taxon>
        <taxon>Actinomycetota</taxon>
        <taxon>Actinomycetes</taxon>
        <taxon>Streptosporangiales</taxon>
        <taxon>Streptosporangiaceae</taxon>
        <taxon>Sphaerisporangium</taxon>
    </lineage>
</organism>
<evidence type="ECO:0000259" key="3">
    <source>
        <dbReference type="Pfam" id="PF13581"/>
    </source>
</evidence>
<feature type="domain" description="Histidine kinase/HSP90-like ATPase" evidence="3">
    <location>
        <begin position="11"/>
        <end position="113"/>
    </location>
</feature>
<dbReference type="PANTHER" id="PTHR35526:SF3">
    <property type="entry name" value="ANTI-SIGMA-F FACTOR RSBW"/>
    <property type="match status" value="1"/>
</dbReference>
<keyword evidence="1" id="KW-0418">Kinase</keyword>
<dbReference type="EMBL" id="JBHSRF010000078">
    <property type="protein sequence ID" value="MFC6086155.1"/>
    <property type="molecule type" value="Genomic_DNA"/>
</dbReference>
<sequence length="151" mass="16597">MTPDAHRELTLPATPESASRARAEVRDWLGEDHPCYEPARLAVSELVTNAIRHPRLNTTPTPQPVTLRLLMTGTHLRIEVTDHGRGTPTLRTSSPSPLSEGGRGLPIIDHLSEGHWDTHPNLTGPGRTVWCELSLTPLTLPFMESATRPVP</sequence>
<dbReference type="Gene3D" id="3.30.565.10">
    <property type="entry name" value="Histidine kinase-like ATPase, C-terminal domain"/>
    <property type="match status" value="1"/>
</dbReference>
<keyword evidence="1" id="KW-0723">Serine/threonine-protein kinase</keyword>
<accession>A0ABW1NS90</accession>
<dbReference type="InterPro" id="IPR036890">
    <property type="entry name" value="HATPase_C_sf"/>
</dbReference>
<keyword evidence="5" id="KW-1185">Reference proteome</keyword>
<dbReference type="Proteomes" id="UP001596137">
    <property type="component" value="Unassembled WGS sequence"/>
</dbReference>
<dbReference type="CDD" id="cd16936">
    <property type="entry name" value="HATPase_RsbW-like"/>
    <property type="match status" value="1"/>
</dbReference>
<evidence type="ECO:0000256" key="1">
    <source>
        <dbReference type="ARBA" id="ARBA00022527"/>
    </source>
</evidence>
<dbReference type="SUPFAM" id="SSF55874">
    <property type="entry name" value="ATPase domain of HSP90 chaperone/DNA topoisomerase II/histidine kinase"/>
    <property type="match status" value="1"/>
</dbReference>
<gene>
    <name evidence="4" type="ORF">ACFP1K_33655</name>
</gene>
<dbReference type="PANTHER" id="PTHR35526">
    <property type="entry name" value="ANTI-SIGMA-F FACTOR RSBW-RELATED"/>
    <property type="match status" value="1"/>
</dbReference>
<reference evidence="5" key="1">
    <citation type="journal article" date="2019" name="Int. J. Syst. Evol. Microbiol.">
        <title>The Global Catalogue of Microorganisms (GCM) 10K type strain sequencing project: providing services to taxonomists for standard genome sequencing and annotation.</title>
        <authorList>
            <consortium name="The Broad Institute Genomics Platform"/>
            <consortium name="The Broad Institute Genome Sequencing Center for Infectious Disease"/>
            <person name="Wu L."/>
            <person name="Ma J."/>
        </authorList>
    </citation>
    <scope>NUCLEOTIDE SEQUENCE [LARGE SCALE GENOMIC DNA]</scope>
    <source>
        <strain evidence="5">JCM 30346</strain>
    </source>
</reference>
<name>A0ABW1NS90_9ACTN</name>
<protein>
    <submittedName>
        <fullName evidence="4">ATP-binding protein</fullName>
    </submittedName>
</protein>
<keyword evidence="1" id="KW-0808">Transferase</keyword>
<dbReference type="Pfam" id="PF13581">
    <property type="entry name" value="HATPase_c_2"/>
    <property type="match status" value="1"/>
</dbReference>
<comment type="caution">
    <text evidence="4">The sequence shown here is derived from an EMBL/GenBank/DDBJ whole genome shotgun (WGS) entry which is preliminary data.</text>
</comment>
<evidence type="ECO:0000313" key="4">
    <source>
        <dbReference type="EMBL" id="MFC6086155.1"/>
    </source>
</evidence>
<evidence type="ECO:0000256" key="2">
    <source>
        <dbReference type="SAM" id="MobiDB-lite"/>
    </source>
</evidence>
<evidence type="ECO:0000313" key="5">
    <source>
        <dbReference type="Proteomes" id="UP001596137"/>
    </source>
</evidence>
<dbReference type="InterPro" id="IPR050267">
    <property type="entry name" value="Anti-sigma-factor_SerPK"/>
</dbReference>
<dbReference type="InterPro" id="IPR003594">
    <property type="entry name" value="HATPase_dom"/>
</dbReference>
<dbReference type="GO" id="GO:0005524">
    <property type="term" value="F:ATP binding"/>
    <property type="evidence" value="ECO:0007669"/>
    <property type="project" value="UniProtKB-KW"/>
</dbReference>
<keyword evidence="4" id="KW-0067">ATP-binding</keyword>
<feature type="region of interest" description="Disordered" evidence="2">
    <location>
        <begin position="81"/>
        <end position="103"/>
    </location>
</feature>
<feature type="compositionally biased region" description="Low complexity" evidence="2">
    <location>
        <begin position="87"/>
        <end position="99"/>
    </location>
</feature>
<dbReference type="RefSeq" id="WP_380761053.1">
    <property type="nucleotide sequence ID" value="NZ_JBHSRF010000078.1"/>
</dbReference>